<evidence type="ECO:0000256" key="1">
    <source>
        <dbReference type="ARBA" id="ARBA00004496"/>
    </source>
</evidence>
<proteinExistence type="predicted"/>
<keyword evidence="6" id="KW-1185">Reference proteome</keyword>
<evidence type="ECO:0000313" key="6">
    <source>
        <dbReference type="Proteomes" id="UP000095280"/>
    </source>
</evidence>
<dbReference type="GO" id="GO:0010970">
    <property type="term" value="P:transport along microtubule"/>
    <property type="evidence" value="ECO:0007669"/>
    <property type="project" value="TreeGrafter"/>
</dbReference>
<accession>A0A1I8JNJ8</accession>
<dbReference type="Pfam" id="PF00400">
    <property type="entry name" value="WD40"/>
    <property type="match status" value="1"/>
</dbReference>
<dbReference type="SUPFAM" id="SSF50978">
    <property type="entry name" value="WD40 repeat-like"/>
    <property type="match status" value="1"/>
</dbReference>
<sequence length="461" mass="49474">CSPTTSRSAKAKGFNAREALAEASAHAHVQELVGRRSSADGSARPVARRAESEPNGLTRGGQPDSVSESFVDSLIRPRQECHERALGEGCDSFYHYSGGVRGTRNCGRNRQRHIFIAFCAGPGEDGRGNAKQQAEGADDFCEAAARVLRRPLVPQPLRHGPGLVAALPGALPGRLQLTTRRRNPTVSSASWNVKFRKDSPEFVFHCQSPVTSACFAKFHRNLIVGGTYSGQVVLWDNRNTQADSLLSVCVLGSENAHNLVSASSDGRLCTWSLDMLSQPQETLDLQRQNRPVPATCLDFAPSDANHFGFGSEDYSMYTGCRHGAKAGIMDALDGHQVRAAGNFSQGPVSAVATHRATGQSISATSSCRPSFDWTVRLWSLRDLGTVHVFEETSDYVMDLCWSPVNPALFCAADALGRLDFLAAELGHRAGRRQGPVRRGRHTVAGSATPACCSAPATTSAG</sequence>
<evidence type="ECO:0000256" key="2">
    <source>
        <dbReference type="ARBA" id="ARBA00022490"/>
    </source>
</evidence>
<dbReference type="GO" id="GO:0005737">
    <property type="term" value="C:cytoplasm"/>
    <property type="evidence" value="ECO:0007669"/>
    <property type="project" value="UniProtKB-SubCell"/>
</dbReference>
<dbReference type="Gene3D" id="2.130.10.10">
    <property type="entry name" value="YVTN repeat-like/Quinoprotein amine dehydrogenase"/>
    <property type="match status" value="1"/>
</dbReference>
<keyword evidence="2" id="KW-0963">Cytoplasm</keyword>
<dbReference type="InterPro" id="IPR015943">
    <property type="entry name" value="WD40/YVTN_repeat-like_dom_sf"/>
</dbReference>
<organism evidence="6 7">
    <name type="scientific">Macrostomum lignano</name>
    <dbReference type="NCBI Taxonomy" id="282301"/>
    <lineage>
        <taxon>Eukaryota</taxon>
        <taxon>Metazoa</taxon>
        <taxon>Spiralia</taxon>
        <taxon>Lophotrochozoa</taxon>
        <taxon>Platyhelminthes</taxon>
        <taxon>Rhabditophora</taxon>
        <taxon>Macrostomorpha</taxon>
        <taxon>Macrostomida</taxon>
        <taxon>Macrostomidae</taxon>
        <taxon>Macrostomum</taxon>
    </lineage>
</organism>
<dbReference type="PANTHER" id="PTHR12442">
    <property type="entry name" value="DYNEIN INTERMEDIATE CHAIN"/>
    <property type="match status" value="1"/>
</dbReference>
<comment type="subcellular location">
    <subcellularLocation>
        <location evidence="1">Cytoplasm</location>
    </subcellularLocation>
</comment>
<dbReference type="WBParaSite" id="snap_masked-unitig_32153-processed-gene-0.1-mRNA-1">
    <property type="protein sequence ID" value="snap_masked-unitig_32153-processed-gene-0.1-mRNA-1"/>
    <property type="gene ID" value="snap_masked-unitig_32153-processed-gene-0.1"/>
</dbReference>
<dbReference type="InterPro" id="IPR050687">
    <property type="entry name" value="Dynein_IC"/>
</dbReference>
<evidence type="ECO:0000313" key="7">
    <source>
        <dbReference type="WBParaSite" id="snap_masked-unitig_32153-processed-gene-0.1-mRNA-1"/>
    </source>
</evidence>
<evidence type="ECO:0000256" key="5">
    <source>
        <dbReference type="SAM" id="MobiDB-lite"/>
    </source>
</evidence>
<evidence type="ECO:0000256" key="3">
    <source>
        <dbReference type="ARBA" id="ARBA00022574"/>
    </source>
</evidence>
<keyword evidence="4" id="KW-0677">Repeat</keyword>
<dbReference type="GO" id="GO:0045504">
    <property type="term" value="F:dynein heavy chain binding"/>
    <property type="evidence" value="ECO:0007669"/>
    <property type="project" value="TreeGrafter"/>
</dbReference>
<dbReference type="InterPro" id="IPR001680">
    <property type="entry name" value="WD40_rpt"/>
</dbReference>
<dbReference type="AlphaFoldDB" id="A0A1I8JNJ8"/>
<dbReference type="Proteomes" id="UP000095280">
    <property type="component" value="Unplaced"/>
</dbReference>
<feature type="region of interest" description="Disordered" evidence="5">
    <location>
        <begin position="32"/>
        <end position="69"/>
    </location>
</feature>
<dbReference type="PANTHER" id="PTHR12442:SF22">
    <property type="entry name" value="CYTOPLASMIC DYNEIN 1 INTERMEDIATE CHAIN-RELATED"/>
    <property type="match status" value="1"/>
</dbReference>
<keyword evidence="3" id="KW-0853">WD repeat</keyword>
<name>A0A1I8JNJ8_9PLAT</name>
<dbReference type="InterPro" id="IPR036322">
    <property type="entry name" value="WD40_repeat_dom_sf"/>
</dbReference>
<protein>
    <submittedName>
        <fullName evidence="7">WD_REPEATS_REGION domain-containing protein</fullName>
    </submittedName>
</protein>
<reference evidence="7" key="1">
    <citation type="submission" date="2016-11" db="UniProtKB">
        <authorList>
            <consortium name="WormBaseParasite"/>
        </authorList>
    </citation>
    <scope>IDENTIFICATION</scope>
</reference>
<evidence type="ECO:0000256" key="4">
    <source>
        <dbReference type="ARBA" id="ARBA00022737"/>
    </source>
</evidence>
<dbReference type="GO" id="GO:0045503">
    <property type="term" value="F:dynein light chain binding"/>
    <property type="evidence" value="ECO:0007669"/>
    <property type="project" value="TreeGrafter"/>
</dbReference>
<dbReference type="GO" id="GO:0005868">
    <property type="term" value="C:cytoplasmic dynein complex"/>
    <property type="evidence" value="ECO:0007669"/>
    <property type="project" value="TreeGrafter"/>
</dbReference>